<accession>A0A556N291</accession>
<dbReference type="OrthoDB" id="1513190at2"/>
<gene>
    <name evidence="2" type="ORF">FO442_03890</name>
</gene>
<feature type="chain" id="PRO_5021803835" description="Lipoprotein" evidence="1">
    <location>
        <begin position="19"/>
        <end position="137"/>
    </location>
</feature>
<dbReference type="RefSeq" id="WP_144331844.1">
    <property type="nucleotide sequence ID" value="NZ_VLPL01000002.1"/>
</dbReference>
<comment type="caution">
    <text evidence="2">The sequence shown here is derived from an EMBL/GenBank/DDBJ whole genome shotgun (WGS) entry which is preliminary data.</text>
</comment>
<protein>
    <recommendedName>
        <fullName evidence="4">Lipoprotein</fullName>
    </recommendedName>
</protein>
<dbReference type="AlphaFoldDB" id="A0A556N291"/>
<proteinExistence type="predicted"/>
<evidence type="ECO:0000256" key="1">
    <source>
        <dbReference type="SAM" id="SignalP"/>
    </source>
</evidence>
<evidence type="ECO:0008006" key="4">
    <source>
        <dbReference type="Google" id="ProtNLM"/>
    </source>
</evidence>
<feature type="signal peptide" evidence="1">
    <location>
        <begin position="1"/>
        <end position="18"/>
    </location>
</feature>
<keyword evidence="1" id="KW-0732">Signal</keyword>
<evidence type="ECO:0000313" key="3">
    <source>
        <dbReference type="Proteomes" id="UP000316008"/>
    </source>
</evidence>
<name>A0A556N291_9FLAO</name>
<sequence length="137" mass="15454">MKNMLPLIVLLLILAACKDPSVKYNQVIQNDSDYDVWIKVYERTDSAATVSFTVDSFFVASKGETIILERNGHKNMDQFKPCKMYVDSISGRAADTLLVLDLNLNSDSNYVFNEVDRNKKGGGTCECRAVFKNIHLH</sequence>
<dbReference type="Proteomes" id="UP000316008">
    <property type="component" value="Unassembled WGS sequence"/>
</dbReference>
<organism evidence="2 3">
    <name type="scientific">Fluviicola chungangensis</name>
    <dbReference type="NCBI Taxonomy" id="2597671"/>
    <lineage>
        <taxon>Bacteria</taxon>
        <taxon>Pseudomonadati</taxon>
        <taxon>Bacteroidota</taxon>
        <taxon>Flavobacteriia</taxon>
        <taxon>Flavobacteriales</taxon>
        <taxon>Crocinitomicaceae</taxon>
        <taxon>Fluviicola</taxon>
    </lineage>
</organism>
<reference evidence="2 3" key="1">
    <citation type="submission" date="2019-07" db="EMBL/GenBank/DDBJ databases">
        <authorList>
            <person name="Huq M.A."/>
        </authorList>
    </citation>
    <scope>NUCLEOTIDE SEQUENCE [LARGE SCALE GENOMIC DNA]</scope>
    <source>
        <strain evidence="2 3">MAH-3</strain>
    </source>
</reference>
<evidence type="ECO:0000313" key="2">
    <source>
        <dbReference type="EMBL" id="TSJ46307.1"/>
    </source>
</evidence>
<dbReference type="EMBL" id="VLPL01000002">
    <property type="protein sequence ID" value="TSJ46307.1"/>
    <property type="molecule type" value="Genomic_DNA"/>
</dbReference>
<keyword evidence="3" id="KW-1185">Reference proteome</keyword>
<dbReference type="PROSITE" id="PS51257">
    <property type="entry name" value="PROKAR_LIPOPROTEIN"/>
    <property type="match status" value="1"/>
</dbReference>